<evidence type="ECO:0000256" key="2">
    <source>
        <dbReference type="SAM" id="Phobius"/>
    </source>
</evidence>
<gene>
    <name evidence="3" type="ORF">SAMN04487944_10862</name>
</gene>
<feature type="transmembrane region" description="Helical" evidence="2">
    <location>
        <begin position="6"/>
        <end position="25"/>
    </location>
</feature>
<evidence type="ECO:0000313" key="4">
    <source>
        <dbReference type="Proteomes" id="UP000199687"/>
    </source>
</evidence>
<feature type="compositionally biased region" description="Basic and acidic residues" evidence="1">
    <location>
        <begin position="84"/>
        <end position="107"/>
    </location>
</feature>
<dbReference type="EMBL" id="FOGL01000008">
    <property type="protein sequence ID" value="SER68841.1"/>
    <property type="molecule type" value="Genomic_DNA"/>
</dbReference>
<keyword evidence="2" id="KW-0812">Transmembrane</keyword>
<accession>A0A1H9R7I8</accession>
<proteinExistence type="predicted"/>
<reference evidence="3 4" key="1">
    <citation type="submission" date="2016-10" db="EMBL/GenBank/DDBJ databases">
        <authorList>
            <person name="de Groot N.N."/>
        </authorList>
    </citation>
    <scope>NUCLEOTIDE SEQUENCE [LARGE SCALE GENOMIC DNA]</scope>
    <source>
        <strain evidence="3 4">CGMCC 1.7727</strain>
    </source>
</reference>
<protein>
    <submittedName>
        <fullName evidence="3">Uncharacterized protein</fullName>
    </submittedName>
</protein>
<feature type="compositionally biased region" description="Low complexity" evidence="1">
    <location>
        <begin position="64"/>
        <end position="77"/>
    </location>
</feature>
<feature type="region of interest" description="Disordered" evidence="1">
    <location>
        <begin position="46"/>
        <end position="107"/>
    </location>
</feature>
<name>A0A1H9R7I8_9BACI</name>
<keyword evidence="2" id="KW-1133">Transmembrane helix</keyword>
<dbReference type="AlphaFoldDB" id="A0A1H9R7I8"/>
<dbReference type="RefSeq" id="WP_089740613.1">
    <property type="nucleotide sequence ID" value="NZ_FOGL01000008.1"/>
</dbReference>
<sequence>MWKKVVFSLLGLVITGAGLFVYFLFIKNYDIEDEQVDDIVEDEYEITLPDSPPVENQDEGDSENIATENDNNSINNSDPDEDTPDKSVEIYNENHSDDDGTSSDFREKNAVRVEIKGQEEQTAEEIVSKYQQTFTSLQNQANARLSELAAYAYGEYKEKKKSGENVSYTYLFQKYKSAADRLENKTDSAFNQVYHQLVNELESNGFSKSEAQPVYDQYVSKKSSKKSQLMKEMLSHVN</sequence>
<evidence type="ECO:0000313" key="3">
    <source>
        <dbReference type="EMBL" id="SER68841.1"/>
    </source>
</evidence>
<evidence type="ECO:0000256" key="1">
    <source>
        <dbReference type="SAM" id="MobiDB-lite"/>
    </source>
</evidence>
<keyword evidence="4" id="KW-1185">Reference proteome</keyword>
<organism evidence="3 4">
    <name type="scientific">Gracilibacillus ureilyticus</name>
    <dbReference type="NCBI Taxonomy" id="531814"/>
    <lineage>
        <taxon>Bacteria</taxon>
        <taxon>Bacillati</taxon>
        <taxon>Bacillota</taxon>
        <taxon>Bacilli</taxon>
        <taxon>Bacillales</taxon>
        <taxon>Bacillaceae</taxon>
        <taxon>Gracilibacillus</taxon>
    </lineage>
</organism>
<dbReference type="Proteomes" id="UP000199687">
    <property type="component" value="Unassembled WGS sequence"/>
</dbReference>
<keyword evidence="2" id="KW-0472">Membrane</keyword>
<dbReference type="OrthoDB" id="2452361at2"/>